<dbReference type="PANTHER" id="PTHR43364:SF4">
    <property type="entry name" value="NAD(P)-LINKED OXIDOREDUCTASE SUPERFAMILY PROTEIN"/>
    <property type="match status" value="1"/>
</dbReference>
<evidence type="ECO:0000313" key="8">
    <source>
        <dbReference type="Proteomes" id="UP000663829"/>
    </source>
</evidence>
<gene>
    <name evidence="5" type="ORF">GPM918_LOCUS24767</name>
    <name evidence="4" type="ORF">OVA965_LOCUS4562</name>
    <name evidence="7" type="ORF">SRO942_LOCUS24770</name>
    <name evidence="6" type="ORF">TMI583_LOCUS4560</name>
</gene>
<evidence type="ECO:0000313" key="5">
    <source>
        <dbReference type="EMBL" id="CAF1222663.1"/>
    </source>
</evidence>
<dbReference type="SUPFAM" id="SSF51430">
    <property type="entry name" value="NAD(P)-linked oxidoreductase"/>
    <property type="match status" value="1"/>
</dbReference>
<name>A0A814XZR1_9BILA</name>
<dbReference type="GO" id="GO:0005829">
    <property type="term" value="C:cytosol"/>
    <property type="evidence" value="ECO:0007669"/>
    <property type="project" value="TreeGrafter"/>
</dbReference>
<evidence type="ECO:0000313" key="6">
    <source>
        <dbReference type="EMBL" id="CAF3582610.1"/>
    </source>
</evidence>
<keyword evidence="1" id="KW-0560">Oxidoreductase</keyword>
<dbReference type="InterPro" id="IPR023210">
    <property type="entry name" value="NADP_OxRdtase_dom"/>
</dbReference>
<feature type="domain" description="NADP-dependent oxidoreductase" evidence="3">
    <location>
        <begin position="32"/>
        <end position="158"/>
    </location>
</feature>
<evidence type="ECO:0000256" key="2">
    <source>
        <dbReference type="ARBA" id="ARBA00038157"/>
    </source>
</evidence>
<evidence type="ECO:0000313" key="4">
    <source>
        <dbReference type="EMBL" id="CAF0799389.1"/>
    </source>
</evidence>
<dbReference type="InterPro" id="IPR050523">
    <property type="entry name" value="AKR_Detox_Biosynth"/>
</dbReference>
<comment type="caution">
    <text evidence="5">The sequence shown here is derived from an EMBL/GenBank/DDBJ whole genome shotgun (WGS) entry which is preliminary data.</text>
</comment>
<dbReference type="InterPro" id="IPR036812">
    <property type="entry name" value="NAD(P)_OxRdtase_dom_sf"/>
</dbReference>
<dbReference type="Pfam" id="PF00248">
    <property type="entry name" value="Aldo_ket_red"/>
    <property type="match status" value="1"/>
</dbReference>
<dbReference type="AlphaFoldDB" id="A0A814XZR1"/>
<keyword evidence="8" id="KW-1185">Reference proteome</keyword>
<dbReference type="Proteomes" id="UP000677228">
    <property type="component" value="Unassembled WGS sequence"/>
</dbReference>
<dbReference type="Proteomes" id="UP000663829">
    <property type="component" value="Unassembled WGS sequence"/>
</dbReference>
<proteinExistence type="inferred from homology"/>
<sequence>MQYQKIGNTDIEVSRVILGCENSGGIGSVPSLLYAAVRLGITTFDTADGYGCGRSETYIGNWLRKYDEKVRSNIVLSSKTYNPMFIGDSKRLSKERISKQIDGTLERLGIKQLDMYLSHERDDETPLEEILSCFNELQKSGKVRANGASNINCEQLEKSISICDDLDLNENTLCFERISGNLPKWVNIFYYSEVKNCF</sequence>
<organism evidence="5 8">
    <name type="scientific">Didymodactylos carnosus</name>
    <dbReference type="NCBI Taxonomy" id="1234261"/>
    <lineage>
        <taxon>Eukaryota</taxon>
        <taxon>Metazoa</taxon>
        <taxon>Spiralia</taxon>
        <taxon>Gnathifera</taxon>
        <taxon>Rotifera</taxon>
        <taxon>Eurotatoria</taxon>
        <taxon>Bdelloidea</taxon>
        <taxon>Philodinida</taxon>
        <taxon>Philodinidae</taxon>
        <taxon>Didymodactylos</taxon>
    </lineage>
</organism>
<dbReference type="EMBL" id="CAJOBA010001210">
    <property type="protein sequence ID" value="CAF3582610.1"/>
    <property type="molecule type" value="Genomic_DNA"/>
</dbReference>
<reference evidence="5" key="1">
    <citation type="submission" date="2021-02" db="EMBL/GenBank/DDBJ databases">
        <authorList>
            <person name="Nowell W R."/>
        </authorList>
    </citation>
    <scope>NUCLEOTIDE SEQUENCE</scope>
</reference>
<dbReference type="Proteomes" id="UP000682733">
    <property type="component" value="Unassembled WGS sequence"/>
</dbReference>
<dbReference type="Gene3D" id="3.20.20.100">
    <property type="entry name" value="NADP-dependent oxidoreductase domain"/>
    <property type="match status" value="1"/>
</dbReference>
<accession>A0A814XZR1</accession>
<evidence type="ECO:0000259" key="3">
    <source>
        <dbReference type="Pfam" id="PF00248"/>
    </source>
</evidence>
<comment type="similarity">
    <text evidence="2">Belongs to the aldo/keto reductase family. Aldo/keto reductase 2 subfamily.</text>
</comment>
<dbReference type="EMBL" id="CAJNOK010001210">
    <property type="protein sequence ID" value="CAF0799389.1"/>
    <property type="molecule type" value="Genomic_DNA"/>
</dbReference>
<evidence type="ECO:0000313" key="7">
    <source>
        <dbReference type="EMBL" id="CAF3985908.1"/>
    </source>
</evidence>
<dbReference type="PANTHER" id="PTHR43364">
    <property type="entry name" value="NADH-SPECIFIC METHYLGLYOXAL REDUCTASE-RELATED"/>
    <property type="match status" value="1"/>
</dbReference>
<dbReference type="CDD" id="cd06660">
    <property type="entry name" value="AKR_SF"/>
    <property type="match status" value="1"/>
</dbReference>
<dbReference type="GO" id="GO:0016491">
    <property type="term" value="F:oxidoreductase activity"/>
    <property type="evidence" value="ECO:0007669"/>
    <property type="project" value="UniProtKB-KW"/>
</dbReference>
<dbReference type="OrthoDB" id="48988at2759"/>
<dbReference type="EMBL" id="CAJNOQ010009358">
    <property type="protein sequence ID" value="CAF1222663.1"/>
    <property type="molecule type" value="Genomic_DNA"/>
</dbReference>
<protein>
    <recommendedName>
        <fullName evidence="3">NADP-dependent oxidoreductase domain-containing protein</fullName>
    </recommendedName>
</protein>
<dbReference type="Proteomes" id="UP000681722">
    <property type="component" value="Unassembled WGS sequence"/>
</dbReference>
<dbReference type="EMBL" id="CAJOBC010009361">
    <property type="protein sequence ID" value="CAF3985908.1"/>
    <property type="molecule type" value="Genomic_DNA"/>
</dbReference>
<evidence type="ECO:0000256" key="1">
    <source>
        <dbReference type="ARBA" id="ARBA00023002"/>
    </source>
</evidence>